<dbReference type="Proteomes" id="UP000233375">
    <property type="component" value="Unassembled WGS sequence"/>
</dbReference>
<evidence type="ECO:0000256" key="1">
    <source>
        <dbReference type="ARBA" id="ARBA00023002"/>
    </source>
</evidence>
<dbReference type="EMBL" id="PISE01000037">
    <property type="protein sequence ID" value="PKG22685.1"/>
    <property type="molecule type" value="Genomic_DNA"/>
</dbReference>
<dbReference type="InterPro" id="IPR050523">
    <property type="entry name" value="AKR_Detox_Biosynth"/>
</dbReference>
<dbReference type="SUPFAM" id="SSF51430">
    <property type="entry name" value="NAD(P)-linked oxidoreductase"/>
    <property type="match status" value="1"/>
</dbReference>
<dbReference type="AlphaFoldDB" id="A0A2N0YZL6"/>
<name>A0A2N0YZL6_9BACI</name>
<proteinExistence type="predicted"/>
<feature type="domain" description="NADP-dependent oxidoreductase" evidence="2">
    <location>
        <begin position="9"/>
        <end position="121"/>
    </location>
</feature>
<dbReference type="GO" id="GO:0016491">
    <property type="term" value="F:oxidoreductase activity"/>
    <property type="evidence" value="ECO:0007669"/>
    <property type="project" value="UniProtKB-KW"/>
</dbReference>
<evidence type="ECO:0000313" key="4">
    <source>
        <dbReference type="Proteomes" id="UP000233375"/>
    </source>
</evidence>
<dbReference type="OrthoDB" id="9773828at2"/>
<dbReference type="PANTHER" id="PTHR43364:SF4">
    <property type="entry name" value="NAD(P)-LINKED OXIDOREDUCTASE SUPERFAMILY PROTEIN"/>
    <property type="match status" value="1"/>
</dbReference>
<dbReference type="GO" id="GO:0005829">
    <property type="term" value="C:cytosol"/>
    <property type="evidence" value="ECO:0007669"/>
    <property type="project" value="TreeGrafter"/>
</dbReference>
<keyword evidence="4" id="KW-1185">Reference proteome</keyword>
<reference evidence="3 4" key="1">
    <citation type="journal article" date="2003" name="Int. J. Syst. Evol. Microbiol.">
        <title>Bacillus nealsonii sp. nov., isolated from a spacecraft-assembly facility, whose spores are gamma-radiation resistant.</title>
        <authorList>
            <person name="Venkateswaran K."/>
            <person name="Kempf M."/>
            <person name="Chen F."/>
            <person name="Satomi M."/>
            <person name="Nicholson W."/>
            <person name="Kern R."/>
        </authorList>
    </citation>
    <scope>NUCLEOTIDE SEQUENCE [LARGE SCALE GENOMIC DNA]</scope>
    <source>
        <strain evidence="3 4">FO-92</strain>
    </source>
</reference>
<keyword evidence="1" id="KW-0560">Oxidoreductase</keyword>
<dbReference type="InterPro" id="IPR023210">
    <property type="entry name" value="NADP_OxRdtase_dom"/>
</dbReference>
<sequence>MKAHFTNRIYKEEKIGVIPWSPLAKGRLTRNWNESTARSENDDAGRAFYSTYAEADKLVIERVAKIAVDRGVPRAQVALAWVLQKEPVTAPIIGATKMSHLEDAVVALSVRLTPEEIGFLEEPYVPHPIVGFK</sequence>
<gene>
    <name evidence="3" type="ORF">CWS01_16280</name>
</gene>
<comment type="caution">
    <text evidence="3">The sequence shown here is derived from an EMBL/GenBank/DDBJ whole genome shotgun (WGS) entry which is preliminary data.</text>
</comment>
<protein>
    <recommendedName>
        <fullName evidence="2">NADP-dependent oxidoreductase domain-containing protein</fullName>
    </recommendedName>
</protein>
<evidence type="ECO:0000313" key="3">
    <source>
        <dbReference type="EMBL" id="PKG22685.1"/>
    </source>
</evidence>
<dbReference type="Pfam" id="PF00248">
    <property type="entry name" value="Aldo_ket_red"/>
    <property type="match status" value="1"/>
</dbReference>
<dbReference type="Gene3D" id="3.20.20.100">
    <property type="entry name" value="NADP-dependent oxidoreductase domain"/>
    <property type="match status" value="1"/>
</dbReference>
<dbReference type="PANTHER" id="PTHR43364">
    <property type="entry name" value="NADH-SPECIFIC METHYLGLYOXAL REDUCTASE-RELATED"/>
    <property type="match status" value="1"/>
</dbReference>
<evidence type="ECO:0000259" key="2">
    <source>
        <dbReference type="Pfam" id="PF00248"/>
    </source>
</evidence>
<organism evidence="3 4">
    <name type="scientific">Niallia nealsonii</name>
    <dbReference type="NCBI Taxonomy" id="115979"/>
    <lineage>
        <taxon>Bacteria</taxon>
        <taxon>Bacillati</taxon>
        <taxon>Bacillota</taxon>
        <taxon>Bacilli</taxon>
        <taxon>Bacillales</taxon>
        <taxon>Bacillaceae</taxon>
        <taxon>Niallia</taxon>
    </lineage>
</organism>
<dbReference type="InterPro" id="IPR036812">
    <property type="entry name" value="NAD(P)_OxRdtase_dom_sf"/>
</dbReference>
<accession>A0A2N0YZL6</accession>